<evidence type="ECO:0000313" key="3">
    <source>
        <dbReference type="Proteomes" id="UP001197378"/>
    </source>
</evidence>
<dbReference type="CDD" id="cd16892">
    <property type="entry name" value="LT_VirB1-like"/>
    <property type="match status" value="1"/>
</dbReference>
<dbReference type="Gene3D" id="1.10.530.10">
    <property type="match status" value="1"/>
</dbReference>
<proteinExistence type="predicted"/>
<sequence>MLLTTLAQQCAPQVAPSTLAAIVQMESGGNPWVLWDNTAHRGYHPQTRKGAERILRVLMAEGHQVDVGIAQVDTVNFAAYGLRPATAFDACTNLRVGAEILAADYRQATTTYGPGQTALYHAFEAYNSGRLHGDSGYANRILTAAGVPVRVSVAGALSWRHRSNAPMVFVETWGTTKPGSAPKAEKAAMVYALNW</sequence>
<reference evidence="2" key="1">
    <citation type="journal article" date="2021" name="ISME J.">
        <title>Genomic evolution of the class Acidithiobacillia: deep-branching Proteobacteria living in extreme acidic conditions.</title>
        <authorList>
            <person name="Moya-Beltran A."/>
            <person name="Beard S."/>
            <person name="Rojas-Villalobos C."/>
            <person name="Issotta F."/>
            <person name="Gallardo Y."/>
            <person name="Ulloa R."/>
            <person name="Giaveno A."/>
            <person name="Degli Esposti M."/>
            <person name="Johnson D.B."/>
            <person name="Quatrini R."/>
        </authorList>
    </citation>
    <scope>NUCLEOTIDE SEQUENCE</scope>
    <source>
        <strain evidence="2">VAN18-1</strain>
    </source>
</reference>
<evidence type="ECO:0000313" key="2">
    <source>
        <dbReference type="EMBL" id="MBU2788175.1"/>
    </source>
</evidence>
<name>A0AAE2YQU3_9PROT</name>
<comment type="caution">
    <text evidence="2">The sequence shown here is derived from an EMBL/GenBank/DDBJ whole genome shotgun (WGS) entry which is preliminary data.</text>
</comment>
<dbReference type="InterPro" id="IPR008258">
    <property type="entry name" value="Transglycosylase_SLT_dom_1"/>
</dbReference>
<keyword evidence="3" id="KW-1185">Reference proteome</keyword>
<dbReference type="Pfam" id="PF01464">
    <property type="entry name" value="SLT"/>
    <property type="match status" value="1"/>
</dbReference>
<dbReference type="Proteomes" id="UP001197378">
    <property type="component" value="Unassembled WGS sequence"/>
</dbReference>
<organism evidence="2 3">
    <name type="scientific">Igneacidithiobacillus copahuensis</name>
    <dbReference type="NCBI Taxonomy" id="2724909"/>
    <lineage>
        <taxon>Bacteria</taxon>
        <taxon>Pseudomonadati</taxon>
        <taxon>Pseudomonadota</taxon>
        <taxon>Acidithiobacillia</taxon>
        <taxon>Acidithiobacillales</taxon>
        <taxon>Acidithiobacillaceae</taxon>
        <taxon>Igneacidithiobacillus</taxon>
    </lineage>
</organism>
<feature type="domain" description="Transglycosylase SLT" evidence="1">
    <location>
        <begin position="8"/>
        <end position="131"/>
    </location>
</feature>
<gene>
    <name evidence="2" type="ORF">HFQ13_08150</name>
</gene>
<protein>
    <submittedName>
        <fullName evidence="2">Lytic transglycosylase domain-containing protein</fullName>
    </submittedName>
</protein>
<dbReference type="InterPro" id="IPR023346">
    <property type="entry name" value="Lysozyme-like_dom_sf"/>
</dbReference>
<dbReference type="AlphaFoldDB" id="A0AAE2YQU3"/>
<dbReference type="RefSeq" id="WP_215872541.1">
    <property type="nucleotide sequence ID" value="NZ_JAAXYO010000107.1"/>
</dbReference>
<evidence type="ECO:0000259" key="1">
    <source>
        <dbReference type="Pfam" id="PF01464"/>
    </source>
</evidence>
<accession>A0AAE2YQU3</accession>
<dbReference type="EMBL" id="JAAXYO010000107">
    <property type="protein sequence ID" value="MBU2788175.1"/>
    <property type="molecule type" value="Genomic_DNA"/>
</dbReference>
<dbReference type="SUPFAM" id="SSF53955">
    <property type="entry name" value="Lysozyme-like"/>
    <property type="match status" value="1"/>
</dbReference>